<comment type="similarity">
    <text evidence="2">Belongs to the nematode receptor-like protein sre family.</text>
</comment>
<evidence type="ECO:0000313" key="7">
    <source>
        <dbReference type="Proteomes" id="UP000887575"/>
    </source>
</evidence>
<dbReference type="Pfam" id="PF03125">
    <property type="entry name" value="Sre"/>
    <property type="match status" value="1"/>
</dbReference>
<keyword evidence="3 6" id="KW-0812">Transmembrane</keyword>
<keyword evidence="7" id="KW-1185">Reference proteome</keyword>
<dbReference type="WBParaSite" id="MBELARI_LOCUS4705">
    <property type="protein sequence ID" value="MBELARI_LOCUS4705"/>
    <property type="gene ID" value="MBELARI_LOCUS4705"/>
</dbReference>
<dbReference type="GO" id="GO:0016020">
    <property type="term" value="C:membrane"/>
    <property type="evidence" value="ECO:0007669"/>
    <property type="project" value="UniProtKB-SubCell"/>
</dbReference>
<proteinExistence type="inferred from homology"/>
<dbReference type="PANTHER" id="PTHR23128:SF132">
    <property type="entry name" value="SERPENTINE RECEPTOR, CLASS E (EPSILON)-RELATED"/>
    <property type="match status" value="1"/>
</dbReference>
<evidence type="ECO:0000313" key="8">
    <source>
        <dbReference type="WBParaSite" id="MBELARI_LOCUS4705"/>
    </source>
</evidence>
<evidence type="ECO:0000256" key="3">
    <source>
        <dbReference type="ARBA" id="ARBA00022692"/>
    </source>
</evidence>
<dbReference type="InterPro" id="IPR004151">
    <property type="entry name" value="7TM_GPCR_serpentine_rcpt_Sre"/>
</dbReference>
<comment type="subcellular location">
    <subcellularLocation>
        <location evidence="1">Membrane</location>
        <topology evidence="1">Multi-pass membrane protein</topology>
    </subcellularLocation>
</comment>
<dbReference type="GO" id="GO:0007606">
    <property type="term" value="P:sensory perception of chemical stimulus"/>
    <property type="evidence" value="ECO:0007669"/>
    <property type="project" value="InterPro"/>
</dbReference>
<keyword evidence="4 6" id="KW-1133">Transmembrane helix</keyword>
<reference evidence="8" key="1">
    <citation type="submission" date="2024-02" db="UniProtKB">
        <authorList>
            <consortium name="WormBaseParasite"/>
        </authorList>
    </citation>
    <scope>IDENTIFICATION</scope>
</reference>
<dbReference type="Proteomes" id="UP000887575">
    <property type="component" value="Unassembled WGS sequence"/>
</dbReference>
<feature type="transmembrane region" description="Helical" evidence="6">
    <location>
        <begin position="95"/>
        <end position="116"/>
    </location>
</feature>
<organism evidence="7 8">
    <name type="scientific">Mesorhabditis belari</name>
    <dbReference type="NCBI Taxonomy" id="2138241"/>
    <lineage>
        <taxon>Eukaryota</taxon>
        <taxon>Metazoa</taxon>
        <taxon>Ecdysozoa</taxon>
        <taxon>Nematoda</taxon>
        <taxon>Chromadorea</taxon>
        <taxon>Rhabditida</taxon>
        <taxon>Rhabditina</taxon>
        <taxon>Rhabditomorpha</taxon>
        <taxon>Rhabditoidea</taxon>
        <taxon>Rhabditidae</taxon>
        <taxon>Mesorhabditinae</taxon>
        <taxon>Mesorhabditis</taxon>
    </lineage>
</organism>
<evidence type="ECO:0000256" key="5">
    <source>
        <dbReference type="ARBA" id="ARBA00023136"/>
    </source>
</evidence>
<evidence type="ECO:0000256" key="4">
    <source>
        <dbReference type="ARBA" id="ARBA00022989"/>
    </source>
</evidence>
<feature type="transmembrane region" description="Helical" evidence="6">
    <location>
        <begin position="66"/>
        <end position="89"/>
    </location>
</feature>
<evidence type="ECO:0000256" key="6">
    <source>
        <dbReference type="SAM" id="Phobius"/>
    </source>
</evidence>
<dbReference type="AlphaFoldDB" id="A0AAF3FCT6"/>
<sequence length="157" mass="18114">MLPYQFGWFQFTGQPNSAPFLLFLSVGRQHCLAVSCISCLFILVERIAATWFLLDYEEKKRLYISAMLLVVQFFGCFGVVGAILIGAAYNIPLTILIVAPPYAMAQIFIAILHHVLRWYNKRVIRQISKNPFKGKRYSLTTRYQLEENLRGLEEMTI</sequence>
<name>A0AAF3FCT6_9BILA</name>
<protein>
    <submittedName>
        <fullName evidence="8">Uncharacterized protein</fullName>
    </submittedName>
</protein>
<accession>A0AAF3FCT6</accession>
<keyword evidence="5 6" id="KW-0472">Membrane</keyword>
<evidence type="ECO:0000256" key="1">
    <source>
        <dbReference type="ARBA" id="ARBA00004141"/>
    </source>
</evidence>
<dbReference type="PANTHER" id="PTHR23128">
    <property type="entry name" value="SERPENTINE RECEPTOR, CLASS E (EPSILON)-RELATED"/>
    <property type="match status" value="1"/>
</dbReference>
<evidence type="ECO:0000256" key="2">
    <source>
        <dbReference type="ARBA" id="ARBA00006803"/>
    </source>
</evidence>